<feature type="non-terminal residue" evidence="1">
    <location>
        <position position="52"/>
    </location>
</feature>
<organism evidence="1">
    <name type="scientific">marine sediment metagenome</name>
    <dbReference type="NCBI Taxonomy" id="412755"/>
    <lineage>
        <taxon>unclassified sequences</taxon>
        <taxon>metagenomes</taxon>
        <taxon>ecological metagenomes</taxon>
    </lineage>
</organism>
<comment type="caution">
    <text evidence="1">The sequence shown here is derived from an EMBL/GenBank/DDBJ whole genome shotgun (WGS) entry which is preliminary data.</text>
</comment>
<dbReference type="GO" id="GO:0003700">
    <property type="term" value="F:DNA-binding transcription factor activity"/>
    <property type="evidence" value="ECO:0007669"/>
    <property type="project" value="InterPro"/>
</dbReference>
<accession>X0S0K4</accession>
<name>X0S0K4_9ZZZZ</name>
<dbReference type="GO" id="GO:0006352">
    <property type="term" value="P:DNA-templated transcription initiation"/>
    <property type="evidence" value="ECO:0007669"/>
    <property type="project" value="InterPro"/>
</dbReference>
<protein>
    <submittedName>
        <fullName evidence="1">Uncharacterized protein</fullName>
    </submittedName>
</protein>
<dbReference type="AlphaFoldDB" id="X0S0K4"/>
<dbReference type="SUPFAM" id="SSF88946">
    <property type="entry name" value="Sigma2 domain of RNA polymerase sigma factors"/>
    <property type="match status" value="1"/>
</dbReference>
<dbReference type="EMBL" id="BARS01006851">
    <property type="protein sequence ID" value="GAF74594.1"/>
    <property type="molecule type" value="Genomic_DNA"/>
</dbReference>
<sequence length="52" mass="5750">MNDDAQLIDETLAGHSTAFGQLVLKYQDRLYNTVVHVAGNAEDARDVVQEAF</sequence>
<gene>
    <name evidence="1" type="ORF">S01H1_13274</name>
</gene>
<dbReference type="InterPro" id="IPR013325">
    <property type="entry name" value="RNA_pol_sigma_r2"/>
</dbReference>
<reference evidence="1" key="1">
    <citation type="journal article" date="2014" name="Front. Microbiol.">
        <title>High frequency of phylogenetically diverse reductive dehalogenase-homologous genes in deep subseafloor sedimentary metagenomes.</title>
        <authorList>
            <person name="Kawai M."/>
            <person name="Futagami T."/>
            <person name="Toyoda A."/>
            <person name="Takaki Y."/>
            <person name="Nishi S."/>
            <person name="Hori S."/>
            <person name="Arai W."/>
            <person name="Tsubouchi T."/>
            <person name="Morono Y."/>
            <person name="Uchiyama I."/>
            <person name="Ito T."/>
            <person name="Fujiyama A."/>
            <person name="Inagaki F."/>
            <person name="Takami H."/>
        </authorList>
    </citation>
    <scope>NUCLEOTIDE SEQUENCE</scope>
    <source>
        <strain evidence="1">Expedition CK06-06</strain>
    </source>
</reference>
<dbReference type="Gene3D" id="1.10.1740.10">
    <property type="match status" value="1"/>
</dbReference>
<evidence type="ECO:0000313" key="1">
    <source>
        <dbReference type="EMBL" id="GAF74594.1"/>
    </source>
</evidence>
<proteinExistence type="predicted"/>